<evidence type="ECO:0000256" key="4">
    <source>
        <dbReference type="ARBA" id="ARBA00023157"/>
    </source>
</evidence>
<evidence type="ECO:0000256" key="6">
    <source>
        <dbReference type="SAM" id="MobiDB-lite"/>
    </source>
</evidence>
<evidence type="ECO:0000256" key="1">
    <source>
        <dbReference type="ARBA" id="ARBA00005791"/>
    </source>
</evidence>
<evidence type="ECO:0000256" key="7">
    <source>
        <dbReference type="SAM" id="Phobius"/>
    </source>
</evidence>
<dbReference type="AlphaFoldDB" id="A0A263CYI4"/>
<feature type="compositionally biased region" description="Low complexity" evidence="6">
    <location>
        <begin position="14"/>
        <end position="25"/>
    </location>
</feature>
<dbReference type="InterPro" id="IPR036249">
    <property type="entry name" value="Thioredoxin-like_sf"/>
</dbReference>
<dbReference type="InterPro" id="IPR012336">
    <property type="entry name" value="Thioredoxin-like_fold"/>
</dbReference>
<organism evidence="9 10">
    <name type="scientific">Amycolatopsis antarctica</name>
    <dbReference type="NCBI Taxonomy" id="1854586"/>
    <lineage>
        <taxon>Bacteria</taxon>
        <taxon>Bacillati</taxon>
        <taxon>Actinomycetota</taxon>
        <taxon>Actinomycetes</taxon>
        <taxon>Pseudonocardiales</taxon>
        <taxon>Pseudonocardiaceae</taxon>
        <taxon>Amycolatopsis</taxon>
    </lineage>
</organism>
<dbReference type="SUPFAM" id="SSF52833">
    <property type="entry name" value="Thioredoxin-like"/>
    <property type="match status" value="1"/>
</dbReference>
<dbReference type="PANTHER" id="PTHR13887:SF14">
    <property type="entry name" value="DISULFIDE BOND FORMATION PROTEIN D"/>
    <property type="match status" value="1"/>
</dbReference>
<dbReference type="Proteomes" id="UP000242444">
    <property type="component" value="Unassembled WGS sequence"/>
</dbReference>
<keyword evidence="10" id="KW-1185">Reference proteome</keyword>
<sequence>MGGAERNARKRRQQQAAGAQAVASARGGGGNRKVIVAVVGVVVLAAAVVGGVVWTNSSKNETEGSNIAVSAGEAPAYPQQRDGTVVVAGNQDAPIAVDVYADFLCPVCAKFEEVYGGPIAEQVTAGKIKVRYHMVPLLNEQSDPPGYSLDSANASLCAADAGKFQQYHDSLFAEQPAEGGRGYDKAQLIQLGTSVGINDAAFGACVNNGTYDQQLTAEFEKAANDPALKQTQQGETFFGTPTVVADGRIVDWSTDQEWLSKVVAAQG</sequence>
<dbReference type="GO" id="GO:0016491">
    <property type="term" value="F:oxidoreductase activity"/>
    <property type="evidence" value="ECO:0007669"/>
    <property type="project" value="UniProtKB-KW"/>
</dbReference>
<dbReference type="Pfam" id="PF13462">
    <property type="entry name" value="Thioredoxin_4"/>
    <property type="match status" value="1"/>
</dbReference>
<keyword evidence="7" id="KW-0472">Membrane</keyword>
<keyword evidence="2" id="KW-0732">Signal</keyword>
<dbReference type="OrthoDB" id="117402at2"/>
<evidence type="ECO:0000256" key="3">
    <source>
        <dbReference type="ARBA" id="ARBA00023002"/>
    </source>
</evidence>
<evidence type="ECO:0000256" key="5">
    <source>
        <dbReference type="ARBA" id="ARBA00023284"/>
    </source>
</evidence>
<evidence type="ECO:0000256" key="2">
    <source>
        <dbReference type="ARBA" id="ARBA00022729"/>
    </source>
</evidence>
<accession>A0A263CYI4</accession>
<protein>
    <recommendedName>
        <fullName evidence="8">Thioredoxin-like fold domain-containing protein</fullName>
    </recommendedName>
</protein>
<gene>
    <name evidence="9" type="ORF">CFN78_20620</name>
</gene>
<keyword evidence="3" id="KW-0560">Oxidoreductase</keyword>
<dbReference type="RefSeq" id="WP_094864515.1">
    <property type="nucleotide sequence ID" value="NZ_NKYE01000014.1"/>
</dbReference>
<dbReference type="PANTHER" id="PTHR13887">
    <property type="entry name" value="GLUTATHIONE S-TRANSFERASE KAPPA"/>
    <property type="match status" value="1"/>
</dbReference>
<reference evidence="9 10" key="1">
    <citation type="submission" date="2017-07" db="EMBL/GenBank/DDBJ databases">
        <title>Amycolatopsis antarcticus sp. nov., isolated from the surface of an Antarcticus brown macroalga.</title>
        <authorList>
            <person name="Wang J."/>
            <person name="Leiva S."/>
            <person name="Huang J."/>
            <person name="Huang Y."/>
        </authorList>
    </citation>
    <scope>NUCLEOTIDE SEQUENCE [LARGE SCALE GENOMIC DNA]</scope>
    <source>
        <strain evidence="9 10">AU-G6</strain>
    </source>
</reference>
<evidence type="ECO:0000259" key="8">
    <source>
        <dbReference type="Pfam" id="PF13462"/>
    </source>
</evidence>
<keyword evidence="7" id="KW-0812">Transmembrane</keyword>
<comment type="caution">
    <text evidence="9">The sequence shown here is derived from an EMBL/GenBank/DDBJ whole genome shotgun (WGS) entry which is preliminary data.</text>
</comment>
<name>A0A263CYI4_9PSEU</name>
<feature type="region of interest" description="Disordered" evidence="6">
    <location>
        <begin position="1"/>
        <end position="27"/>
    </location>
</feature>
<comment type="similarity">
    <text evidence="1">Belongs to the thioredoxin family. DsbA subfamily.</text>
</comment>
<feature type="domain" description="Thioredoxin-like fold" evidence="8">
    <location>
        <begin position="84"/>
        <end position="263"/>
    </location>
</feature>
<dbReference type="InParanoid" id="A0A263CYI4"/>
<dbReference type="Gene3D" id="3.40.30.10">
    <property type="entry name" value="Glutaredoxin"/>
    <property type="match status" value="1"/>
</dbReference>
<evidence type="ECO:0000313" key="10">
    <source>
        <dbReference type="Proteomes" id="UP000242444"/>
    </source>
</evidence>
<proteinExistence type="inferred from homology"/>
<dbReference type="CDD" id="cd02972">
    <property type="entry name" value="DsbA_family"/>
    <property type="match status" value="1"/>
</dbReference>
<keyword evidence="5" id="KW-0676">Redox-active center</keyword>
<feature type="transmembrane region" description="Helical" evidence="7">
    <location>
        <begin position="34"/>
        <end position="54"/>
    </location>
</feature>
<keyword evidence="7" id="KW-1133">Transmembrane helix</keyword>
<evidence type="ECO:0000313" key="9">
    <source>
        <dbReference type="EMBL" id="OZM71212.1"/>
    </source>
</evidence>
<keyword evidence="4" id="KW-1015">Disulfide bond</keyword>
<dbReference type="EMBL" id="NKYE01000014">
    <property type="protein sequence ID" value="OZM71212.1"/>
    <property type="molecule type" value="Genomic_DNA"/>
</dbReference>